<reference evidence="3 4" key="1">
    <citation type="submission" date="2020-05" db="EMBL/GenBank/DDBJ databases">
        <authorList>
            <person name="Whitworth D."/>
        </authorList>
    </citation>
    <scope>NUCLEOTIDE SEQUENCE [LARGE SCALE GENOMIC DNA]</scope>
    <source>
        <strain evidence="3 4">AB043B</strain>
    </source>
</reference>
<keyword evidence="2" id="KW-0732">Signal</keyword>
<feature type="chain" id="PRO_5044076000" description="Dickkopf N-terminal cysteine-rich domain-containing protein" evidence="2">
    <location>
        <begin position="21"/>
        <end position="508"/>
    </location>
</feature>
<dbReference type="OrthoDB" id="5483361at2"/>
<proteinExistence type="predicted"/>
<feature type="region of interest" description="Disordered" evidence="1">
    <location>
        <begin position="24"/>
        <end position="84"/>
    </location>
</feature>
<evidence type="ECO:0000313" key="4">
    <source>
        <dbReference type="Proteomes" id="UP000563426"/>
    </source>
</evidence>
<name>A0A3A8HZ78_9BACT</name>
<feature type="signal peptide" evidence="2">
    <location>
        <begin position="1"/>
        <end position="20"/>
    </location>
</feature>
<comment type="caution">
    <text evidence="3">The sequence shown here is derived from an EMBL/GenBank/DDBJ whole genome shotgun (WGS) entry which is preliminary data.</text>
</comment>
<evidence type="ECO:0008006" key="5">
    <source>
        <dbReference type="Google" id="ProtNLM"/>
    </source>
</evidence>
<evidence type="ECO:0000256" key="2">
    <source>
        <dbReference type="SAM" id="SignalP"/>
    </source>
</evidence>
<organism evidence="3 4">
    <name type="scientific">Corallococcus exercitus</name>
    <dbReference type="NCBI Taxonomy" id="2316736"/>
    <lineage>
        <taxon>Bacteria</taxon>
        <taxon>Pseudomonadati</taxon>
        <taxon>Myxococcota</taxon>
        <taxon>Myxococcia</taxon>
        <taxon>Myxococcales</taxon>
        <taxon>Cystobacterineae</taxon>
        <taxon>Myxococcaceae</taxon>
        <taxon>Corallococcus</taxon>
    </lineage>
</organism>
<dbReference type="Proteomes" id="UP000563426">
    <property type="component" value="Unassembled WGS sequence"/>
</dbReference>
<accession>A0A3A8HZ78</accession>
<feature type="compositionally biased region" description="Low complexity" evidence="1">
    <location>
        <begin position="49"/>
        <end position="78"/>
    </location>
</feature>
<sequence>MTDGSGFKVFLLFALATVLALGSGCPDHDPPQRDAGSVPDASVEPPDASVEPPDSGVDPPDSGVEPPDAGTDAGAPDASVACLPPEDAGAPWATRCDSTLPVDLCAALVLPEAGPVPTADRWCEESAQRLCAAGLDAGTVEPTAEAGCVERERMNCESRFPLVSRDAGFLTYWPQAASACLASEANPSSTVCGCAFVRSSVGGACGRDVDCRTGYCLKDASDAGVCVACPDKRPVGSACGQPGDAPCDGHSYCSQGCCVPRPNAGEACRGYAAPGPCDTATSTLCHMAIEDMTGTGICTAYRKLGESCGRSPGYPCSSLPPNLCQIGACESGLTCTSISPDASVARQCQPDGVRCDADRKGCGPDQICTSPNGLCIEPASLMEGEACGGPGQCAEGLLCDKADAGTGTSGVCVAADPGECRFDVECPWAQWCTDGHCTEGKAVGEACDSPRACAKYLICARGEDGGGTCAREPRLGERCLFTGPDGGAPYWSYSCIEGRCDSTTRLCK</sequence>
<protein>
    <recommendedName>
        <fullName evidence="5">Dickkopf N-terminal cysteine-rich domain-containing protein</fullName>
    </recommendedName>
</protein>
<evidence type="ECO:0000256" key="1">
    <source>
        <dbReference type="SAM" id="MobiDB-lite"/>
    </source>
</evidence>
<keyword evidence="4" id="KW-1185">Reference proteome</keyword>
<dbReference type="RefSeq" id="WP_120526873.1">
    <property type="nucleotide sequence ID" value="NZ_JABFJV010000011.1"/>
</dbReference>
<evidence type="ECO:0000313" key="3">
    <source>
        <dbReference type="EMBL" id="NOK32289.1"/>
    </source>
</evidence>
<gene>
    <name evidence="3" type="ORF">HMI49_03615</name>
</gene>
<dbReference type="AlphaFoldDB" id="A0A3A8HZ78"/>
<dbReference type="EMBL" id="JABFJV010000011">
    <property type="protein sequence ID" value="NOK32289.1"/>
    <property type="molecule type" value="Genomic_DNA"/>
</dbReference>